<dbReference type="PANTHER" id="PTHR37842">
    <property type="match status" value="1"/>
</dbReference>
<protein>
    <submittedName>
        <fullName evidence="4">Glycosyl hydrolase 115 family protein</fullName>
    </submittedName>
</protein>
<dbReference type="InterPro" id="IPR042301">
    <property type="entry name" value="GH115_sf"/>
</dbReference>
<dbReference type="Gene3D" id="2.60.120.1620">
    <property type="match status" value="1"/>
</dbReference>
<organism evidence="4 5">
    <name type="scientific">Sphingobacterium suaedae</name>
    <dbReference type="NCBI Taxonomy" id="1686402"/>
    <lineage>
        <taxon>Bacteria</taxon>
        <taxon>Pseudomonadati</taxon>
        <taxon>Bacteroidota</taxon>
        <taxon>Sphingobacteriia</taxon>
        <taxon>Sphingobacteriales</taxon>
        <taxon>Sphingobacteriaceae</taxon>
        <taxon>Sphingobacterium</taxon>
    </lineage>
</organism>
<keyword evidence="1 4" id="KW-0378">Hydrolase</keyword>
<dbReference type="RefSeq" id="WP_380903311.1">
    <property type="nucleotide sequence ID" value="NZ_JBHUEG010000001.1"/>
</dbReference>
<evidence type="ECO:0000313" key="5">
    <source>
        <dbReference type="Proteomes" id="UP001597545"/>
    </source>
</evidence>
<feature type="signal peptide" evidence="2">
    <location>
        <begin position="1"/>
        <end position="20"/>
    </location>
</feature>
<reference evidence="5" key="1">
    <citation type="journal article" date="2019" name="Int. J. Syst. Evol. Microbiol.">
        <title>The Global Catalogue of Microorganisms (GCM) 10K type strain sequencing project: providing services to taxonomists for standard genome sequencing and annotation.</title>
        <authorList>
            <consortium name="The Broad Institute Genomics Platform"/>
            <consortium name="The Broad Institute Genome Sequencing Center for Infectious Disease"/>
            <person name="Wu L."/>
            <person name="Ma J."/>
        </authorList>
    </citation>
    <scope>NUCLEOTIDE SEQUENCE [LARGE SCALE GENOMIC DNA]</scope>
    <source>
        <strain evidence="5">KCTC 42662</strain>
    </source>
</reference>
<evidence type="ECO:0000313" key="4">
    <source>
        <dbReference type="EMBL" id="MFD2547987.1"/>
    </source>
</evidence>
<keyword evidence="2" id="KW-0732">Signal</keyword>
<dbReference type="PANTHER" id="PTHR37842:SF2">
    <property type="entry name" value="GYLCOSYL HYDROLASE 115 C-TERMINAL DOMAIN-CONTAINING PROTEIN"/>
    <property type="match status" value="1"/>
</dbReference>
<dbReference type="Gene3D" id="3.30.379.10">
    <property type="entry name" value="Chitobiase/beta-hexosaminidase domain 2-like"/>
    <property type="match status" value="1"/>
</dbReference>
<evidence type="ECO:0000259" key="3">
    <source>
        <dbReference type="Pfam" id="PF17829"/>
    </source>
</evidence>
<dbReference type="InterPro" id="IPR041437">
    <property type="entry name" value="GH115_C"/>
</dbReference>
<dbReference type="Gene3D" id="1.20.58.2150">
    <property type="match status" value="1"/>
</dbReference>
<dbReference type="InterPro" id="IPR031924">
    <property type="entry name" value="GH115"/>
</dbReference>
<proteinExistence type="predicted"/>
<feature type="chain" id="PRO_5046008663" evidence="2">
    <location>
        <begin position="21"/>
        <end position="783"/>
    </location>
</feature>
<dbReference type="Pfam" id="PF15979">
    <property type="entry name" value="Glyco_hydro_115"/>
    <property type="match status" value="1"/>
</dbReference>
<feature type="domain" description="Gylcosyl hydrolase 115 C-terminal" evidence="3">
    <location>
        <begin position="680"/>
        <end position="779"/>
    </location>
</feature>
<dbReference type="EMBL" id="JBHULR010000004">
    <property type="protein sequence ID" value="MFD2547987.1"/>
    <property type="molecule type" value="Genomic_DNA"/>
</dbReference>
<sequence>MKTILFFITLFMFSFTSLLADVTFRAKEGMTVAIAANAAPVVQTALAIFKSDFEQVFGATIIVQEQAVIHIGTLEDPREWINTLDPQSLEKLRTRAEGFLIEVHGDKMYILGSDKRGTAYGILELSRLMGVSPWEWWADATIAPKTSLKLPNGYRIQKHPSVKHRGIFINDEDWGLMPWSSTTYEPSNRKGQIGPKTYSRVFELLLRLRANTLWPAMHEVSIPFYFTPGNKEAADRYGILLGTSHCEPLMRNSANEWDVAGKGAYNYVTNKEEILTYWAERLEELKGSDNIFTIGLRGKHDGMMQGVKTLAEHKAVLSQVLPDQRALLEKHIHPDVTKIPQVFIPYKEVLDVYHDGLAVPDDVTLVWCDDNYGYIKHFPNEKERNRKGGNGIYYHVSYWGRPHDYLWLATNHPAQLYTQMKLAYDKGARDIWILNVGDIKPAEYLIELFLDMAWDIDGIENNENGLNAHLQTWLTREFGKKQARMLLPILQEYYRLAYIRKPEFMGNTRTEEQDPMYKQIKDLPWSEERIRQRIQAYERLTKRVDELTPEIPVSKQDAWFQLIEYPVKGAAEMNKKQLYGQLARHEMVPWELSDQAYENILALTNRYNTLANGKWNRMMNDKPRNLEVFQKVPRSKASAPLHTDRNTLTVLNGKDYKRFMGAKPISYGLGYDRGAVSIPKGSSLLFEVPASASDSILIELALAPNHEVDGSTLRYGISVNDSPEQAIDFRTEGRSEEWKMNVLRNQAIRQTGHRIHPETTTNIRITALDEGVVLDQIHVFSVE</sequence>
<evidence type="ECO:0000256" key="2">
    <source>
        <dbReference type="SAM" id="SignalP"/>
    </source>
</evidence>
<dbReference type="Gene3D" id="3.20.20.520">
    <property type="entry name" value="Glycosyl hydrolase family 115"/>
    <property type="match status" value="1"/>
</dbReference>
<gene>
    <name evidence="4" type="ORF">ACFSR5_10070</name>
</gene>
<dbReference type="Pfam" id="PF17829">
    <property type="entry name" value="GH115_C"/>
    <property type="match status" value="1"/>
</dbReference>
<dbReference type="InterPro" id="IPR029018">
    <property type="entry name" value="Hex-like_dom2"/>
</dbReference>
<comment type="caution">
    <text evidence="4">The sequence shown here is derived from an EMBL/GenBank/DDBJ whole genome shotgun (WGS) entry which is preliminary data.</text>
</comment>
<name>A0ABW5KGS9_9SPHI</name>
<dbReference type="SUPFAM" id="SSF55545">
    <property type="entry name" value="beta-N-acetylhexosaminidase-like domain"/>
    <property type="match status" value="1"/>
</dbReference>
<dbReference type="Proteomes" id="UP001597545">
    <property type="component" value="Unassembled WGS sequence"/>
</dbReference>
<evidence type="ECO:0000256" key="1">
    <source>
        <dbReference type="ARBA" id="ARBA00022801"/>
    </source>
</evidence>
<keyword evidence="5" id="KW-1185">Reference proteome</keyword>
<dbReference type="GO" id="GO:0016787">
    <property type="term" value="F:hydrolase activity"/>
    <property type="evidence" value="ECO:0007669"/>
    <property type="project" value="UniProtKB-KW"/>
</dbReference>
<accession>A0ABW5KGS9</accession>